<dbReference type="EMBL" id="JAHKNI010000004">
    <property type="protein sequence ID" value="MBU3062507.1"/>
    <property type="molecule type" value="Genomic_DNA"/>
</dbReference>
<dbReference type="InterPro" id="IPR036271">
    <property type="entry name" value="Tet_transcr_reg_TetR-rel_C_sf"/>
</dbReference>
<keyword evidence="1 2" id="KW-0238">DNA-binding</keyword>
<proteinExistence type="predicted"/>
<keyword evidence="6" id="KW-1185">Reference proteome</keyword>
<dbReference type="EMBL" id="JAHKNI010000011">
    <property type="protein sequence ID" value="MBU3065659.1"/>
    <property type="molecule type" value="Genomic_DNA"/>
</dbReference>
<dbReference type="PROSITE" id="PS50977">
    <property type="entry name" value="HTH_TETR_2"/>
    <property type="match status" value="1"/>
</dbReference>
<sequence length="230" mass="25029">MADGRTERWVAHRAEVRSKLVDSAMRAIDVLGPQVSMREIAAEAKIPKATLYRFFTDKSELAAAIADRVRDMVAERITVGPTEAGATLGGFLRSGVSRFLELADGHPNIFQFVMVTYSETPEEPSADLDRVSAPSRDLAAVLRQVMLGCGGTGTDLELTAYMVIGSILHAGKWWLVRGHEDEKTLVEVIDNVDSSIRALVQTAAHANGVHLDFDAPMANYFGKTGLVRAM</sequence>
<organism evidence="4 6">
    <name type="scientific">Nocardia albiluteola</name>
    <dbReference type="NCBI Taxonomy" id="2842303"/>
    <lineage>
        <taxon>Bacteria</taxon>
        <taxon>Bacillati</taxon>
        <taxon>Actinomycetota</taxon>
        <taxon>Actinomycetes</taxon>
        <taxon>Mycobacteriales</taxon>
        <taxon>Nocardiaceae</taxon>
        <taxon>Nocardia</taxon>
    </lineage>
</organism>
<dbReference type="PANTHER" id="PTHR30055">
    <property type="entry name" value="HTH-TYPE TRANSCRIPTIONAL REGULATOR RUTR"/>
    <property type="match status" value="1"/>
</dbReference>
<dbReference type="InterPro" id="IPR050109">
    <property type="entry name" value="HTH-type_TetR-like_transc_reg"/>
</dbReference>
<evidence type="ECO:0000256" key="1">
    <source>
        <dbReference type="ARBA" id="ARBA00023125"/>
    </source>
</evidence>
<feature type="DNA-binding region" description="H-T-H motif" evidence="2">
    <location>
        <begin position="36"/>
        <end position="55"/>
    </location>
</feature>
<reference evidence="4 6" key="1">
    <citation type="submission" date="2021-06" db="EMBL/GenBank/DDBJ databases">
        <title>Actinomycetes sequencing.</title>
        <authorList>
            <person name="Shan Q."/>
        </authorList>
    </citation>
    <scope>NUCLEOTIDE SEQUENCE [LARGE SCALE GENOMIC DNA]</scope>
    <source>
        <strain evidence="4 6">NEAU-G5</strain>
    </source>
</reference>
<gene>
    <name evidence="4" type="ORF">KO481_13365</name>
    <name evidence="5" type="ORF">KO481_29545</name>
</gene>
<dbReference type="InterPro" id="IPR001647">
    <property type="entry name" value="HTH_TetR"/>
</dbReference>
<accession>A0ABS6AWU7</accession>
<evidence type="ECO:0000259" key="3">
    <source>
        <dbReference type="PROSITE" id="PS50977"/>
    </source>
</evidence>
<protein>
    <submittedName>
        <fullName evidence="4">TetR/AcrR family transcriptional regulator</fullName>
    </submittedName>
</protein>
<evidence type="ECO:0000313" key="4">
    <source>
        <dbReference type="EMBL" id="MBU3062507.1"/>
    </source>
</evidence>
<evidence type="ECO:0000313" key="5">
    <source>
        <dbReference type="EMBL" id="MBU3065659.1"/>
    </source>
</evidence>
<dbReference type="PANTHER" id="PTHR30055:SF160">
    <property type="entry name" value="TRANSCRIPTIONAL REGULATORY PROTEIN (PROBABLY ASNC-FAMILY)-RELATED"/>
    <property type="match status" value="1"/>
</dbReference>
<evidence type="ECO:0000313" key="6">
    <source>
        <dbReference type="Proteomes" id="UP000733379"/>
    </source>
</evidence>
<dbReference type="RefSeq" id="WP_215917435.1">
    <property type="nucleotide sequence ID" value="NZ_JAHKNI010000004.1"/>
</dbReference>
<comment type="caution">
    <text evidence="4">The sequence shown here is derived from an EMBL/GenBank/DDBJ whole genome shotgun (WGS) entry which is preliminary data.</text>
</comment>
<dbReference type="Proteomes" id="UP000733379">
    <property type="component" value="Unassembled WGS sequence"/>
</dbReference>
<evidence type="ECO:0000256" key="2">
    <source>
        <dbReference type="PROSITE-ProRule" id="PRU00335"/>
    </source>
</evidence>
<dbReference type="SUPFAM" id="SSF46689">
    <property type="entry name" value="Homeodomain-like"/>
    <property type="match status" value="1"/>
</dbReference>
<feature type="domain" description="HTH tetR-type" evidence="3">
    <location>
        <begin position="14"/>
        <end position="73"/>
    </location>
</feature>
<dbReference type="SUPFAM" id="SSF48498">
    <property type="entry name" value="Tetracyclin repressor-like, C-terminal domain"/>
    <property type="match status" value="1"/>
</dbReference>
<name>A0ABS6AWU7_9NOCA</name>
<dbReference type="InterPro" id="IPR009057">
    <property type="entry name" value="Homeodomain-like_sf"/>
</dbReference>
<dbReference type="Gene3D" id="1.10.357.10">
    <property type="entry name" value="Tetracycline Repressor, domain 2"/>
    <property type="match status" value="1"/>
</dbReference>
<dbReference type="Pfam" id="PF00440">
    <property type="entry name" value="TetR_N"/>
    <property type="match status" value="1"/>
</dbReference>